<feature type="transmembrane region" description="Helical" evidence="1">
    <location>
        <begin position="85"/>
        <end position="104"/>
    </location>
</feature>
<proteinExistence type="predicted"/>
<dbReference type="PANTHER" id="PTHR34993">
    <property type="entry name" value="TRANSMEMBRANE PROTEIN"/>
    <property type="match status" value="1"/>
</dbReference>
<feature type="transmembrane region" description="Helical" evidence="1">
    <location>
        <begin position="514"/>
        <end position="534"/>
    </location>
</feature>
<feature type="transmembrane region" description="Helical" evidence="1">
    <location>
        <begin position="226"/>
        <end position="245"/>
    </location>
</feature>
<feature type="transmembrane region" description="Helical" evidence="1">
    <location>
        <begin position="311"/>
        <end position="328"/>
    </location>
</feature>
<keyword evidence="1" id="KW-0812">Transmembrane</keyword>
<name>A0ABR2HED1_9EUKA</name>
<keyword evidence="3" id="KW-1185">Reference proteome</keyword>
<feature type="transmembrane region" description="Helical" evidence="1">
    <location>
        <begin position="479"/>
        <end position="502"/>
    </location>
</feature>
<evidence type="ECO:0000313" key="2">
    <source>
        <dbReference type="EMBL" id="KAK8845022.1"/>
    </source>
</evidence>
<sequence length="814" mass="93102">MRKCEYHWKELGLLSIATFSNIITFIQFAIIPLDVVNQETKTESSSGMEKIEKFITLNFGSFAKLFTAPFDFINKFNDIAAPIRVALSATAVFAIIEYLYNIFFLPSWRFLLLFCDLFIPGSFLYGILLTAKKYDEAKKDALVLIVVGIIYFVLRILYFIFPLFRKSGWTWYKKAARLTTCVFLSRIKKENPEDLDNATKEIRRQIDLREHSIQFDDQHFTRLKRYIDAGITFVIWLVNVIILIVGWKRILKKSYSGQQLTDLVSVINIVSYIIFIGMCLRVLITASWLAFPLQNSVFKIFNTLKKIAYKGMIFLTGIVLLPILKMVLNASATTDIKCNWYQFFDFRSNTDSFLQYFMKRPGQGCTNCTKYSANFVSPCNSTCYYDPKQFPLSYTVLIDSPQITETELTSVYLIPTVLLEIFYLAVFIQLLRQIYCTSLDILTYLPAPTKVVECKFQTLLNTLTSAGIGTFNTYRFKSALYYFTFTQTKLFVLFLTSLLTVIPIPAVKANAQRIIPWIFFLTSIIISASQIFYSPYVSRLHNIVNIVSYIVSGIAALLVGFHVCEIFKLPPIVGNILMIVIIAAPIITAILVPFFVNFDKLVIPTKYDLVKLQNWDSFLNKLLRFRKKYDIAKQQKKDRKRGEGDDDIDFDQDGILLQDEPSTSVSIFKPKKKNDAEERDHDTVISNFNLLKLAPIHVQEGLKYAPGETETAKNDCTYANVTNVWDRAEHIDESDFDKATDEMLATANKLLDCISYNNLMRLLNLSIIISSACLGWGLGAGVVQWKRVLGPNGSDLYVRCNAFNNGTYPAYGTY</sequence>
<comment type="caution">
    <text evidence="2">The sequence shown here is derived from an EMBL/GenBank/DDBJ whole genome shotgun (WGS) entry which is preliminary data.</text>
</comment>
<evidence type="ECO:0000256" key="1">
    <source>
        <dbReference type="SAM" id="Phobius"/>
    </source>
</evidence>
<keyword evidence="1" id="KW-0472">Membrane</keyword>
<reference evidence="2 3" key="1">
    <citation type="submission" date="2024-04" db="EMBL/GenBank/DDBJ databases">
        <title>Tritrichomonas musculus Genome.</title>
        <authorList>
            <person name="Alves-Ferreira E."/>
            <person name="Grigg M."/>
            <person name="Lorenzi H."/>
            <person name="Galac M."/>
        </authorList>
    </citation>
    <scope>NUCLEOTIDE SEQUENCE [LARGE SCALE GENOMIC DNA]</scope>
    <source>
        <strain evidence="2 3">EAF2021</strain>
    </source>
</reference>
<feature type="transmembrane region" description="Helical" evidence="1">
    <location>
        <begin position="546"/>
        <end position="564"/>
    </location>
</feature>
<feature type="transmembrane region" description="Helical" evidence="1">
    <location>
        <begin position="266"/>
        <end position="291"/>
    </location>
</feature>
<feature type="transmembrane region" description="Helical" evidence="1">
    <location>
        <begin position="12"/>
        <end position="33"/>
    </location>
</feature>
<dbReference type="EMBL" id="JAPFFF010000031">
    <property type="protein sequence ID" value="KAK8845022.1"/>
    <property type="molecule type" value="Genomic_DNA"/>
</dbReference>
<accession>A0ABR2HED1</accession>
<dbReference type="PANTHER" id="PTHR34993:SF1">
    <property type="entry name" value="TRANSMEMBRANE PROTEIN"/>
    <property type="match status" value="1"/>
</dbReference>
<protein>
    <submittedName>
        <fullName evidence="2">Uncharacterized protein</fullName>
    </submittedName>
</protein>
<feature type="transmembrane region" description="Helical" evidence="1">
    <location>
        <begin position="53"/>
        <end position="73"/>
    </location>
</feature>
<keyword evidence="1" id="KW-1133">Transmembrane helix</keyword>
<dbReference type="Proteomes" id="UP001470230">
    <property type="component" value="Unassembled WGS sequence"/>
</dbReference>
<organism evidence="2 3">
    <name type="scientific">Tritrichomonas musculus</name>
    <dbReference type="NCBI Taxonomy" id="1915356"/>
    <lineage>
        <taxon>Eukaryota</taxon>
        <taxon>Metamonada</taxon>
        <taxon>Parabasalia</taxon>
        <taxon>Tritrichomonadida</taxon>
        <taxon>Tritrichomonadidae</taxon>
        <taxon>Tritrichomonas</taxon>
    </lineage>
</organism>
<evidence type="ECO:0000313" key="3">
    <source>
        <dbReference type="Proteomes" id="UP001470230"/>
    </source>
</evidence>
<feature type="transmembrane region" description="Helical" evidence="1">
    <location>
        <begin position="576"/>
        <end position="596"/>
    </location>
</feature>
<feature type="transmembrane region" description="Helical" evidence="1">
    <location>
        <begin position="110"/>
        <end position="129"/>
    </location>
</feature>
<gene>
    <name evidence="2" type="ORF">M9Y10_021198</name>
</gene>
<feature type="transmembrane region" description="Helical" evidence="1">
    <location>
        <begin position="141"/>
        <end position="161"/>
    </location>
</feature>